<evidence type="ECO:0000313" key="1">
    <source>
        <dbReference type="EMBL" id="KAJ8683610.1"/>
    </source>
</evidence>
<dbReference type="Proteomes" id="UP001239111">
    <property type="component" value="Chromosome 1"/>
</dbReference>
<gene>
    <name evidence="1" type="ORF">QAD02_019402</name>
</gene>
<sequence length="424" mass="47991">MGYHHILLSLLFASSLKLIFGGTLIKFSINSANLDVIPSKNFAKSDGIVLYATCNAKKYEKEIDCTVIKRKLSLIVDSPRDKFCRLNLRLSQQKIFVRGSLELHQFEKSSKILVAWNELAKNSQTMSRNITIIDMLNCATTIKRYNFLYFKSVSSREKVFISNVVTYFDGFEVIISDKERCKSSVTCRTSFDLNGNRIGSSEPFSSNISYAKSESVSDYLNLTVGYFVSPSPKFQPNKFAADYVSASGIEVKLNTGYRNQFTTTKPITSTAHRLFTMCGTIIKGTLNCQQFRIGNSDPTINLTLSNLTNSRAVHNFEEGGFMLVSPLCQNRSSNSRNWNCTDYKLTMVDLNGKRKLLAIKEALELECKNVDDIMVAFSEDNQYIYSHFSCISEEQDKSGNRANSSLNFFIPRKSDMIIKDEMIF</sequence>
<organism evidence="1 2">
    <name type="scientific">Eretmocerus hayati</name>
    <dbReference type="NCBI Taxonomy" id="131215"/>
    <lineage>
        <taxon>Eukaryota</taxon>
        <taxon>Metazoa</taxon>
        <taxon>Ecdysozoa</taxon>
        <taxon>Arthropoda</taxon>
        <taxon>Hexapoda</taxon>
        <taxon>Insecta</taxon>
        <taxon>Pterygota</taxon>
        <taxon>Neoptera</taxon>
        <taxon>Endopterygota</taxon>
        <taxon>Hymenoptera</taxon>
        <taxon>Apocrita</taxon>
        <taxon>Proctotrupomorpha</taxon>
        <taxon>Chalcidoidea</taxon>
        <taxon>Aphelinidae</taxon>
        <taxon>Aphelininae</taxon>
        <taxon>Eretmocerus</taxon>
    </lineage>
</organism>
<comment type="caution">
    <text evidence="1">The sequence shown here is derived from an EMBL/GenBank/DDBJ whole genome shotgun (WGS) entry which is preliminary data.</text>
</comment>
<dbReference type="EMBL" id="CM056741">
    <property type="protein sequence ID" value="KAJ8683610.1"/>
    <property type="molecule type" value="Genomic_DNA"/>
</dbReference>
<evidence type="ECO:0000313" key="2">
    <source>
        <dbReference type="Proteomes" id="UP001239111"/>
    </source>
</evidence>
<accession>A0ACC2PPA2</accession>
<reference evidence="1" key="1">
    <citation type="submission" date="2023-04" db="EMBL/GenBank/DDBJ databases">
        <title>A chromosome-level genome assembly of the parasitoid wasp Eretmocerus hayati.</title>
        <authorList>
            <person name="Zhong Y."/>
            <person name="Liu S."/>
            <person name="Liu Y."/>
        </authorList>
    </citation>
    <scope>NUCLEOTIDE SEQUENCE</scope>
    <source>
        <strain evidence="1">ZJU_SS_LIU_2023</strain>
    </source>
</reference>
<proteinExistence type="predicted"/>
<keyword evidence="2" id="KW-1185">Reference proteome</keyword>
<protein>
    <submittedName>
        <fullName evidence="1">Uncharacterized protein</fullName>
    </submittedName>
</protein>
<name>A0ACC2PPA2_9HYME</name>